<dbReference type="Gene3D" id="1.10.3210.10">
    <property type="entry name" value="Hypothetical protein af1432"/>
    <property type="match status" value="1"/>
</dbReference>
<accession>T0Z1J9</accession>
<protein>
    <submittedName>
        <fullName evidence="2">Deoxyguanosinetriphosphate triphosphohydrolase-like protein</fullName>
    </submittedName>
</protein>
<dbReference type="GO" id="GO:0016787">
    <property type="term" value="F:hydrolase activity"/>
    <property type="evidence" value="ECO:0007669"/>
    <property type="project" value="UniProtKB-KW"/>
</dbReference>
<proteinExistence type="predicted"/>
<reference evidence="2" key="1">
    <citation type="submission" date="2013-08" db="EMBL/GenBank/DDBJ databases">
        <authorList>
            <person name="Mendez C."/>
            <person name="Richter M."/>
            <person name="Ferrer M."/>
            <person name="Sanchez J."/>
        </authorList>
    </citation>
    <scope>NUCLEOTIDE SEQUENCE</scope>
</reference>
<comment type="caution">
    <text evidence="2">The sequence shown here is derived from an EMBL/GenBank/DDBJ whole genome shotgun (WGS) entry which is preliminary data.</text>
</comment>
<feature type="region of interest" description="Disordered" evidence="1">
    <location>
        <begin position="1"/>
        <end position="28"/>
    </location>
</feature>
<dbReference type="SUPFAM" id="SSF109604">
    <property type="entry name" value="HD-domain/PDEase-like"/>
    <property type="match status" value="1"/>
</dbReference>
<evidence type="ECO:0000256" key="1">
    <source>
        <dbReference type="SAM" id="MobiDB-lite"/>
    </source>
</evidence>
<evidence type="ECO:0000313" key="2">
    <source>
        <dbReference type="EMBL" id="EQD39118.1"/>
    </source>
</evidence>
<dbReference type="AlphaFoldDB" id="T0Z1J9"/>
<organism evidence="2">
    <name type="scientific">mine drainage metagenome</name>
    <dbReference type="NCBI Taxonomy" id="410659"/>
    <lineage>
        <taxon>unclassified sequences</taxon>
        <taxon>metagenomes</taxon>
        <taxon>ecological metagenomes</taxon>
    </lineage>
</organism>
<feature type="compositionally biased region" description="Basic and acidic residues" evidence="1">
    <location>
        <begin position="18"/>
        <end position="28"/>
    </location>
</feature>
<reference evidence="2" key="2">
    <citation type="journal article" date="2014" name="ISME J.">
        <title>Microbial stratification in low pH oxic and suboxic macroscopic growths along an acid mine drainage.</title>
        <authorList>
            <person name="Mendez-Garcia C."/>
            <person name="Mesa V."/>
            <person name="Sprenger R.R."/>
            <person name="Richter M."/>
            <person name="Diez M.S."/>
            <person name="Solano J."/>
            <person name="Bargiela R."/>
            <person name="Golyshina O.V."/>
            <person name="Manteca A."/>
            <person name="Ramos J.L."/>
            <person name="Gallego J.R."/>
            <person name="Llorente I."/>
            <person name="Martins Dos Santos V.A."/>
            <person name="Jensen O.N."/>
            <person name="Pelaez A.I."/>
            <person name="Sanchez J."/>
            <person name="Ferrer M."/>
        </authorList>
    </citation>
    <scope>NUCLEOTIDE SEQUENCE</scope>
</reference>
<name>T0Z1J9_9ZZZZ</name>
<gene>
    <name evidence="2" type="ORF">B1A_17008</name>
</gene>
<keyword evidence="2" id="KW-0378">Hydrolase</keyword>
<dbReference type="EMBL" id="AUZX01012503">
    <property type="protein sequence ID" value="EQD39118.1"/>
    <property type="molecule type" value="Genomic_DNA"/>
</dbReference>
<sequence length="91" mass="10407">MTGASEPVQDTLAPYAALDEHSRGRRFAEPKPQFRTEYQRDRDRIIHSNAFRRLVYKTQVFVNHRGICTAPASPTPSRWLRSAVPWPAPCA</sequence>